<dbReference type="AlphaFoldDB" id="A0A1G7GJY8"/>
<organism evidence="2 3">
    <name type="scientific">Halorientalis regularis</name>
    <dbReference type="NCBI Taxonomy" id="660518"/>
    <lineage>
        <taxon>Archaea</taxon>
        <taxon>Methanobacteriati</taxon>
        <taxon>Methanobacteriota</taxon>
        <taxon>Stenosarchaea group</taxon>
        <taxon>Halobacteria</taxon>
        <taxon>Halobacteriales</taxon>
        <taxon>Haloarculaceae</taxon>
        <taxon>Halorientalis</taxon>
    </lineage>
</organism>
<name>A0A1G7GJY8_9EURY</name>
<dbReference type="OrthoDB" id="252502at2157"/>
<dbReference type="EMBL" id="FNBK01000002">
    <property type="protein sequence ID" value="SDE88447.1"/>
    <property type="molecule type" value="Genomic_DNA"/>
</dbReference>
<protein>
    <submittedName>
        <fullName evidence="2">Uncharacterized protein</fullName>
    </submittedName>
</protein>
<evidence type="ECO:0000256" key="1">
    <source>
        <dbReference type="SAM" id="MobiDB-lite"/>
    </source>
</evidence>
<dbReference type="Proteomes" id="UP000199076">
    <property type="component" value="Unassembled WGS sequence"/>
</dbReference>
<keyword evidence="3" id="KW-1185">Reference proteome</keyword>
<evidence type="ECO:0000313" key="3">
    <source>
        <dbReference type="Proteomes" id="UP000199076"/>
    </source>
</evidence>
<reference evidence="3" key="1">
    <citation type="submission" date="2016-10" db="EMBL/GenBank/DDBJ databases">
        <authorList>
            <person name="Varghese N."/>
            <person name="Submissions S."/>
        </authorList>
    </citation>
    <scope>NUCLEOTIDE SEQUENCE [LARGE SCALE GENOMIC DNA]</scope>
    <source>
        <strain evidence="3">IBRC-M 10760</strain>
    </source>
</reference>
<feature type="region of interest" description="Disordered" evidence="1">
    <location>
        <begin position="43"/>
        <end position="73"/>
    </location>
</feature>
<gene>
    <name evidence="2" type="ORF">SAMN05216218_10276</name>
</gene>
<evidence type="ECO:0000313" key="2">
    <source>
        <dbReference type="EMBL" id="SDE88447.1"/>
    </source>
</evidence>
<accession>A0A1G7GJY8</accession>
<proteinExistence type="predicted"/>
<sequence>MDIDTVAERASESLRAEFGGAILAVGRYSKAADQQARTVYTATFERSHGENTSRSVLEDAPGDHRPGAYETSHDERLTATVRIYETLVDVVVPLAGGKGVVVAVERGRDSPMTDVIGTVQAAE</sequence>
<feature type="compositionally biased region" description="Basic and acidic residues" evidence="1">
    <location>
        <begin position="61"/>
        <end position="73"/>
    </location>
</feature>
<dbReference type="RefSeq" id="WP_092687702.1">
    <property type="nucleotide sequence ID" value="NZ_FNBK01000002.1"/>
</dbReference>